<dbReference type="EMBL" id="JAAXPE010000001">
    <property type="protein sequence ID" value="NKY84039.1"/>
    <property type="molecule type" value="Genomic_DNA"/>
</dbReference>
<keyword evidence="2" id="KW-0805">Transcription regulation</keyword>
<evidence type="ECO:0000256" key="4">
    <source>
        <dbReference type="ARBA" id="ARBA00023163"/>
    </source>
</evidence>
<dbReference type="InterPro" id="IPR005158">
    <property type="entry name" value="BTAD"/>
</dbReference>
<dbReference type="PROSITE" id="PS51755">
    <property type="entry name" value="OMPR_PHOB"/>
    <property type="match status" value="1"/>
</dbReference>
<dbReference type="PANTHER" id="PTHR35807">
    <property type="entry name" value="TRANSCRIPTIONAL REGULATOR REDD-RELATED"/>
    <property type="match status" value="1"/>
</dbReference>
<evidence type="ECO:0000256" key="2">
    <source>
        <dbReference type="ARBA" id="ARBA00023015"/>
    </source>
</evidence>
<keyword evidence="3 5" id="KW-0238">DNA-binding</keyword>
<dbReference type="GO" id="GO:0000160">
    <property type="term" value="P:phosphorelay signal transduction system"/>
    <property type="evidence" value="ECO:0007669"/>
    <property type="project" value="InterPro"/>
</dbReference>
<dbReference type="Pfam" id="PF03704">
    <property type="entry name" value="BTAD"/>
    <property type="match status" value="1"/>
</dbReference>
<dbReference type="PANTHER" id="PTHR35807:SF1">
    <property type="entry name" value="TRANSCRIPTIONAL REGULATOR REDD"/>
    <property type="match status" value="1"/>
</dbReference>
<proteinExistence type="inferred from homology"/>
<evidence type="ECO:0000256" key="3">
    <source>
        <dbReference type="ARBA" id="ARBA00023125"/>
    </source>
</evidence>
<dbReference type="InterPro" id="IPR051677">
    <property type="entry name" value="AfsR-DnrI-RedD_regulator"/>
</dbReference>
<dbReference type="AlphaFoldDB" id="A0A7X6LT11"/>
<keyword evidence="8" id="KW-1185">Reference proteome</keyword>
<dbReference type="CDD" id="cd15831">
    <property type="entry name" value="BTAD"/>
    <property type="match status" value="1"/>
</dbReference>
<evidence type="ECO:0000259" key="6">
    <source>
        <dbReference type="PROSITE" id="PS51755"/>
    </source>
</evidence>
<organism evidence="7 8">
    <name type="scientific">Nocardia veterana</name>
    <dbReference type="NCBI Taxonomy" id="132249"/>
    <lineage>
        <taxon>Bacteria</taxon>
        <taxon>Bacillati</taxon>
        <taxon>Actinomycetota</taxon>
        <taxon>Actinomycetes</taxon>
        <taxon>Mycobacteriales</taxon>
        <taxon>Nocardiaceae</taxon>
        <taxon>Nocardia</taxon>
    </lineage>
</organism>
<dbReference type="SMART" id="SM00862">
    <property type="entry name" value="Trans_reg_C"/>
    <property type="match status" value="1"/>
</dbReference>
<dbReference type="Gene3D" id="1.10.10.10">
    <property type="entry name" value="Winged helix-like DNA-binding domain superfamily/Winged helix DNA-binding domain"/>
    <property type="match status" value="1"/>
</dbReference>
<feature type="domain" description="OmpR/PhoB-type" evidence="6">
    <location>
        <begin position="1"/>
        <end position="97"/>
    </location>
</feature>
<dbReference type="GO" id="GO:0003677">
    <property type="term" value="F:DNA binding"/>
    <property type="evidence" value="ECO:0007669"/>
    <property type="project" value="UniProtKB-UniRule"/>
</dbReference>
<dbReference type="SUPFAM" id="SSF46894">
    <property type="entry name" value="C-terminal effector domain of the bipartite response regulators"/>
    <property type="match status" value="1"/>
</dbReference>
<sequence>MQVRIQVLGPTAVASEGNSIRLDGHKLRSLVAILAIRRGDVVGRDELIEELALTESTQNAVNALHAHITRLRRWLRAHELPADLVETSGTSGYRIDIERSQVDAWQFIDTVEQAADLTAKTPLVAATVLEDALALWRGEALRDVVDSDGVRRFSEQLYAVRCHAQEALLTAWMDLGRLDRIALHGRRFIKDNPLNERLWELMIEAAQRAGRTAEAVALYNDLKGLLSRELGVLPDPRIARSVQDLNCA</sequence>
<gene>
    <name evidence="7" type="ORF">HGA07_00150</name>
</gene>
<dbReference type="SUPFAM" id="SSF48452">
    <property type="entry name" value="TPR-like"/>
    <property type="match status" value="1"/>
</dbReference>
<feature type="DNA-binding region" description="OmpR/PhoB-type" evidence="5">
    <location>
        <begin position="1"/>
        <end position="97"/>
    </location>
</feature>
<comment type="caution">
    <text evidence="7">The sequence shown here is derived from an EMBL/GenBank/DDBJ whole genome shotgun (WGS) entry which is preliminary data.</text>
</comment>
<evidence type="ECO:0000313" key="7">
    <source>
        <dbReference type="EMBL" id="NKY84039.1"/>
    </source>
</evidence>
<dbReference type="GO" id="GO:0006355">
    <property type="term" value="P:regulation of DNA-templated transcription"/>
    <property type="evidence" value="ECO:0007669"/>
    <property type="project" value="InterPro"/>
</dbReference>
<dbReference type="RefSeq" id="WP_051031146.1">
    <property type="nucleotide sequence ID" value="NZ_CAWPHS010000001.1"/>
</dbReference>
<evidence type="ECO:0000256" key="1">
    <source>
        <dbReference type="ARBA" id="ARBA00005820"/>
    </source>
</evidence>
<evidence type="ECO:0000313" key="8">
    <source>
        <dbReference type="Proteomes" id="UP000523447"/>
    </source>
</evidence>
<dbReference type="InterPro" id="IPR016032">
    <property type="entry name" value="Sig_transdc_resp-reg_C-effctor"/>
</dbReference>
<evidence type="ECO:0000256" key="5">
    <source>
        <dbReference type="PROSITE-ProRule" id="PRU01091"/>
    </source>
</evidence>
<dbReference type="Pfam" id="PF00486">
    <property type="entry name" value="Trans_reg_C"/>
    <property type="match status" value="1"/>
</dbReference>
<accession>A0A7X6LT11</accession>
<dbReference type="InterPro" id="IPR001867">
    <property type="entry name" value="OmpR/PhoB-type_DNA-bd"/>
</dbReference>
<keyword evidence="4" id="KW-0804">Transcription</keyword>
<dbReference type="Proteomes" id="UP000523447">
    <property type="component" value="Unassembled WGS sequence"/>
</dbReference>
<dbReference type="InterPro" id="IPR011990">
    <property type="entry name" value="TPR-like_helical_dom_sf"/>
</dbReference>
<name>A0A7X6LT11_9NOCA</name>
<comment type="similarity">
    <text evidence="1">Belongs to the AfsR/DnrI/RedD regulatory family.</text>
</comment>
<dbReference type="SMART" id="SM01043">
    <property type="entry name" value="BTAD"/>
    <property type="match status" value="1"/>
</dbReference>
<reference evidence="7 8" key="1">
    <citation type="submission" date="2020-04" db="EMBL/GenBank/DDBJ databases">
        <title>MicrobeNet Type strains.</title>
        <authorList>
            <person name="Nicholson A.C."/>
        </authorList>
    </citation>
    <scope>NUCLEOTIDE SEQUENCE [LARGE SCALE GENOMIC DNA]</scope>
    <source>
        <strain evidence="7 8">DSM 44445</strain>
    </source>
</reference>
<dbReference type="InterPro" id="IPR036388">
    <property type="entry name" value="WH-like_DNA-bd_sf"/>
</dbReference>
<protein>
    <recommendedName>
        <fullName evidence="6">OmpR/PhoB-type domain-containing protein</fullName>
    </recommendedName>
</protein>
<dbReference type="Gene3D" id="1.25.40.10">
    <property type="entry name" value="Tetratricopeptide repeat domain"/>
    <property type="match status" value="1"/>
</dbReference>